<feature type="transmembrane region" description="Helical" evidence="2">
    <location>
        <begin position="191"/>
        <end position="210"/>
    </location>
</feature>
<dbReference type="PANTHER" id="PTHR30531">
    <property type="entry name" value="FLAGELLAR BIOSYNTHETIC PROTEIN FLHB"/>
    <property type="match status" value="1"/>
</dbReference>
<keyword evidence="2" id="KW-0812">Transmembrane</keyword>
<keyword evidence="3" id="KW-0969">Cilium</keyword>
<organism evidence="3 4">
    <name type="scientific">Jatrophihabitans endophyticus</name>
    <dbReference type="NCBI Taxonomy" id="1206085"/>
    <lineage>
        <taxon>Bacteria</taxon>
        <taxon>Bacillati</taxon>
        <taxon>Actinomycetota</taxon>
        <taxon>Actinomycetes</taxon>
        <taxon>Jatrophihabitantales</taxon>
        <taxon>Jatrophihabitantaceae</taxon>
        <taxon>Jatrophihabitans</taxon>
    </lineage>
</organism>
<keyword evidence="3" id="KW-0282">Flagellum</keyword>
<gene>
    <name evidence="3" type="ORF">SAMN05443575_1891</name>
</gene>
<keyword evidence="2" id="KW-1133">Transmembrane helix</keyword>
<evidence type="ECO:0000313" key="3">
    <source>
        <dbReference type="EMBL" id="SHG27583.1"/>
    </source>
</evidence>
<keyword evidence="3" id="KW-0966">Cell projection</keyword>
<feature type="transmembrane region" description="Helical" evidence="2">
    <location>
        <begin position="140"/>
        <end position="162"/>
    </location>
</feature>
<feature type="region of interest" description="Disordered" evidence="1">
    <location>
        <begin position="1"/>
        <end position="27"/>
    </location>
</feature>
<name>A0A1M5III6_9ACTN</name>
<dbReference type="Gene3D" id="6.10.250.2080">
    <property type="match status" value="1"/>
</dbReference>
<dbReference type="RefSeq" id="WP_073388965.1">
    <property type="nucleotide sequence ID" value="NZ_FQVU01000002.1"/>
</dbReference>
<dbReference type="Pfam" id="PF01312">
    <property type="entry name" value="Bac_export_2"/>
    <property type="match status" value="1"/>
</dbReference>
<dbReference type="GO" id="GO:0009306">
    <property type="term" value="P:protein secretion"/>
    <property type="evidence" value="ECO:0007669"/>
    <property type="project" value="InterPro"/>
</dbReference>
<dbReference type="SUPFAM" id="SSF160544">
    <property type="entry name" value="EscU C-terminal domain-like"/>
    <property type="match status" value="1"/>
</dbReference>
<dbReference type="PRINTS" id="PR00950">
    <property type="entry name" value="TYPE3IMSPROT"/>
</dbReference>
<feature type="transmembrane region" description="Helical" evidence="2">
    <location>
        <begin position="94"/>
        <end position="119"/>
    </location>
</feature>
<dbReference type="InterPro" id="IPR029025">
    <property type="entry name" value="T3SS_substrate_exporter_C"/>
</dbReference>
<dbReference type="InterPro" id="IPR006135">
    <property type="entry name" value="T3SS_substrate_exporter"/>
</dbReference>
<keyword evidence="2" id="KW-0472">Membrane</keyword>
<reference evidence="3 4" key="1">
    <citation type="submission" date="2016-11" db="EMBL/GenBank/DDBJ databases">
        <authorList>
            <person name="Jaros S."/>
            <person name="Januszkiewicz K."/>
            <person name="Wedrychowicz H."/>
        </authorList>
    </citation>
    <scope>NUCLEOTIDE SEQUENCE [LARGE SCALE GENOMIC DNA]</scope>
    <source>
        <strain evidence="3 4">DSM 45627</strain>
    </source>
</reference>
<protein>
    <submittedName>
        <fullName evidence="3">Flagellar biosynthetic protein FlhB</fullName>
    </submittedName>
</protein>
<dbReference type="STRING" id="1206085.SAMN05443575_1891"/>
<keyword evidence="4" id="KW-1185">Reference proteome</keyword>
<sequence>MSGGSGGEKSEKATPKRRKKARHDGQIGNTPELGAWLGMLAASFVIPHVAKSLMDTSTRGVVMIGSVIRAPDAGRAMAIASDAFHDGFMNALPMALLAAAVGVASVAGQGALWFAPGLLKPKFKRLNPLSGIKRMFGKHGAWTLVKSLLKTAALAVVVYASIRNLVPTLLGSGSLPLSELVSICIDSVMTMLRWAAVAGLLMALADFVVVRKRNDKQLKMTMQEVKDEFKSSEGDPHVRGQRRAAQMAMRRNRMMADVPTADVVVVNPTHVAVALRYDPQKGAPRVVAKGGDHVAARIRAVAEEHRVPMVADIPLARALHAACAVGEEIPPDLYRAVATVIAFIMTLRRRGSTAGVHTVRTLAPTG</sequence>
<dbReference type="OrthoDB" id="9807950at2"/>
<dbReference type="Proteomes" id="UP000186132">
    <property type="component" value="Unassembled WGS sequence"/>
</dbReference>
<evidence type="ECO:0000313" key="4">
    <source>
        <dbReference type="Proteomes" id="UP000186132"/>
    </source>
</evidence>
<dbReference type="PANTHER" id="PTHR30531:SF12">
    <property type="entry name" value="FLAGELLAR BIOSYNTHETIC PROTEIN FLHB"/>
    <property type="match status" value="1"/>
</dbReference>
<proteinExistence type="predicted"/>
<dbReference type="GO" id="GO:0005886">
    <property type="term" value="C:plasma membrane"/>
    <property type="evidence" value="ECO:0007669"/>
    <property type="project" value="TreeGrafter"/>
</dbReference>
<evidence type="ECO:0000256" key="2">
    <source>
        <dbReference type="SAM" id="Phobius"/>
    </source>
</evidence>
<dbReference type="EMBL" id="FQVU01000002">
    <property type="protein sequence ID" value="SHG27583.1"/>
    <property type="molecule type" value="Genomic_DNA"/>
</dbReference>
<dbReference type="AlphaFoldDB" id="A0A1M5III6"/>
<evidence type="ECO:0000256" key="1">
    <source>
        <dbReference type="SAM" id="MobiDB-lite"/>
    </source>
</evidence>
<accession>A0A1M5III6</accession>
<dbReference type="Gene3D" id="3.40.1690.10">
    <property type="entry name" value="secretion proteins EscU"/>
    <property type="match status" value="1"/>
</dbReference>